<dbReference type="GO" id="GO:0015628">
    <property type="term" value="P:protein secretion by the type II secretion system"/>
    <property type="evidence" value="ECO:0007669"/>
    <property type="project" value="InterPro"/>
</dbReference>
<dbReference type="GO" id="GO:0005886">
    <property type="term" value="C:plasma membrane"/>
    <property type="evidence" value="ECO:0007669"/>
    <property type="project" value="UniProtKB-SubCell"/>
</dbReference>
<evidence type="ECO:0000256" key="4">
    <source>
        <dbReference type="ARBA" id="ARBA00022448"/>
    </source>
</evidence>
<comment type="subcellular location">
    <subcellularLocation>
        <location evidence="1">Cell inner membrane</location>
    </subcellularLocation>
</comment>
<keyword evidence="6" id="KW-0997">Cell inner membrane</keyword>
<keyword evidence="5" id="KW-1003">Cell membrane</keyword>
<organism evidence="12 13">
    <name type="scientific">Parashewanella spongiae</name>
    <dbReference type="NCBI Taxonomy" id="342950"/>
    <lineage>
        <taxon>Bacteria</taxon>
        <taxon>Pseudomonadati</taxon>
        <taxon>Pseudomonadota</taxon>
        <taxon>Gammaproteobacteria</taxon>
        <taxon>Alteromonadales</taxon>
        <taxon>Shewanellaceae</taxon>
        <taxon>Parashewanella</taxon>
    </lineage>
</organism>
<evidence type="ECO:0000256" key="8">
    <source>
        <dbReference type="ARBA" id="ARBA00022927"/>
    </source>
</evidence>
<keyword evidence="4" id="KW-0813">Transport</keyword>
<keyword evidence="9 11" id="KW-0472">Membrane</keyword>
<dbReference type="AlphaFoldDB" id="A0A3A6U064"/>
<evidence type="ECO:0000256" key="11">
    <source>
        <dbReference type="SAM" id="Phobius"/>
    </source>
</evidence>
<comment type="caution">
    <text evidence="12">The sequence shown here is derived from an EMBL/GenBank/DDBJ whole genome shotgun (WGS) entry which is preliminary data.</text>
</comment>
<keyword evidence="7 11" id="KW-0812">Transmembrane</keyword>
<name>A0A3A6U064_9GAMM</name>
<feature type="transmembrane region" description="Helical" evidence="11">
    <location>
        <begin position="7"/>
        <end position="31"/>
    </location>
</feature>
<evidence type="ECO:0000256" key="6">
    <source>
        <dbReference type="ARBA" id="ARBA00022519"/>
    </source>
</evidence>
<comment type="similarity">
    <text evidence="2">Belongs to the GSP N family.</text>
</comment>
<evidence type="ECO:0000313" key="13">
    <source>
        <dbReference type="Proteomes" id="UP000273022"/>
    </source>
</evidence>
<evidence type="ECO:0000256" key="10">
    <source>
        <dbReference type="ARBA" id="ARBA00030772"/>
    </source>
</evidence>
<gene>
    <name evidence="12" type="ORF">D5R81_03455</name>
</gene>
<dbReference type="InterPro" id="IPR022792">
    <property type="entry name" value="T2SS_protein-GspN"/>
</dbReference>
<keyword evidence="11" id="KW-1133">Transmembrane helix</keyword>
<sequence length="253" mass="27776">MSLFKKILIGGVIYLVFLLALLPAKVALWLMPLPEQVQLSGVEGSVWSGEATSATFENRQFEQIHWDINPWPLALGQLSIELKVGSKATAFSTKGHVLVTSSGVSLSDMNIESSNGFLIGNTRMPFRTKVGGDVSLFIDDFVQGLPLCEQLTGKLFLHNLQVNNQFGDFPLGEFELNLGCKDGQIALNGDERHNKLGLSGSVLFGENNRYRIQAKIKPIAEQPEDIRNSLNLLGQPDNQGYYKISFAGALPKI</sequence>
<evidence type="ECO:0000313" key="12">
    <source>
        <dbReference type="EMBL" id="RJY18821.1"/>
    </source>
</evidence>
<evidence type="ECO:0000256" key="5">
    <source>
        <dbReference type="ARBA" id="ARBA00022475"/>
    </source>
</evidence>
<reference evidence="12 13" key="1">
    <citation type="submission" date="2018-09" db="EMBL/GenBank/DDBJ databases">
        <title>Phylogeny of the Shewanellaceae, and recommendation for two new genera, Pseudoshewanella and Parashewanella.</title>
        <authorList>
            <person name="Wang G."/>
        </authorList>
    </citation>
    <scope>NUCLEOTIDE SEQUENCE [LARGE SCALE GENOMIC DNA]</scope>
    <source>
        <strain evidence="12 13">KCTC 22492</strain>
    </source>
</reference>
<keyword evidence="8" id="KW-0653">Protein transport</keyword>
<dbReference type="RefSeq" id="WP_121852261.1">
    <property type="nucleotide sequence ID" value="NZ_CP037952.1"/>
</dbReference>
<dbReference type="Pfam" id="PF01203">
    <property type="entry name" value="T2SSN"/>
    <property type="match status" value="1"/>
</dbReference>
<protein>
    <recommendedName>
        <fullName evidence="3">Type II secretion system protein N</fullName>
    </recommendedName>
    <alternativeName>
        <fullName evidence="10">General secretion pathway protein N</fullName>
    </alternativeName>
</protein>
<evidence type="ECO:0000256" key="2">
    <source>
        <dbReference type="ARBA" id="ARBA00007208"/>
    </source>
</evidence>
<dbReference type="OrthoDB" id="6118198at2"/>
<proteinExistence type="inferred from homology"/>
<keyword evidence="13" id="KW-1185">Reference proteome</keyword>
<dbReference type="GO" id="GO:0015627">
    <property type="term" value="C:type II protein secretion system complex"/>
    <property type="evidence" value="ECO:0007669"/>
    <property type="project" value="InterPro"/>
</dbReference>
<dbReference type="Proteomes" id="UP000273022">
    <property type="component" value="Unassembled WGS sequence"/>
</dbReference>
<evidence type="ECO:0000256" key="3">
    <source>
        <dbReference type="ARBA" id="ARBA00021563"/>
    </source>
</evidence>
<evidence type="ECO:0000256" key="1">
    <source>
        <dbReference type="ARBA" id="ARBA00004533"/>
    </source>
</evidence>
<evidence type="ECO:0000256" key="9">
    <source>
        <dbReference type="ARBA" id="ARBA00023136"/>
    </source>
</evidence>
<evidence type="ECO:0000256" key="7">
    <source>
        <dbReference type="ARBA" id="ARBA00022692"/>
    </source>
</evidence>
<accession>A0A3A6U064</accession>
<dbReference type="EMBL" id="QYYH01000014">
    <property type="protein sequence ID" value="RJY18821.1"/>
    <property type="molecule type" value="Genomic_DNA"/>
</dbReference>